<dbReference type="RefSeq" id="XP_068361561.1">
    <property type="nucleotide sequence ID" value="XM_068502967.1"/>
</dbReference>
<dbReference type="VEuPathDB" id="TrichDB:TRFO_23119"/>
<protein>
    <recommendedName>
        <fullName evidence="1">Calcineurin-like phosphoesterase domain-containing protein</fullName>
    </recommendedName>
</protein>
<dbReference type="Gene3D" id="3.60.21.10">
    <property type="match status" value="1"/>
</dbReference>
<comment type="caution">
    <text evidence="2">The sequence shown here is derived from an EMBL/GenBank/DDBJ whole genome shotgun (WGS) entry which is preliminary data.</text>
</comment>
<dbReference type="Proteomes" id="UP000179807">
    <property type="component" value="Unassembled WGS sequence"/>
</dbReference>
<dbReference type="AlphaFoldDB" id="A0A1J4KAG3"/>
<dbReference type="EMBL" id="MLAK01000668">
    <property type="protein sequence ID" value="OHT08425.1"/>
    <property type="molecule type" value="Genomic_DNA"/>
</dbReference>
<proteinExistence type="predicted"/>
<sequence>MSIGNRQHILLMNQKAPRINMVLKNTKIYAKTIEVDIQLLTKALIVSDFHISQLLDVDRSTEVFFRKFNRLIQKENPSSIFILGDIFHWHTAMSQELYNSFFKKIEVYKKETFIIPGNHDVSHGKTFFCHYENGMYVHPIECDALILKTGTNYVCFGHHFKNNTRSHTRSRIKILLENIRFKMNCIPKDSLLICGHTHEDHSFPEMNSYSLGPFMADKNHTSYGILQYNNDSGFNFQPMLL</sequence>
<dbReference type="InterPro" id="IPR029052">
    <property type="entry name" value="Metallo-depent_PP-like"/>
</dbReference>
<keyword evidence="3" id="KW-1185">Reference proteome</keyword>
<reference evidence="2" key="1">
    <citation type="submission" date="2016-10" db="EMBL/GenBank/DDBJ databases">
        <authorList>
            <person name="Benchimol M."/>
            <person name="Almeida L.G."/>
            <person name="Vasconcelos A.T."/>
            <person name="Perreira-Neves A."/>
            <person name="Rosa I.A."/>
            <person name="Tasca T."/>
            <person name="Bogo M.R."/>
            <person name="de Souza W."/>
        </authorList>
    </citation>
    <scope>NUCLEOTIDE SEQUENCE [LARGE SCALE GENOMIC DNA]</scope>
    <source>
        <strain evidence="2">K</strain>
    </source>
</reference>
<name>A0A1J4KAG3_9EUKA</name>
<evidence type="ECO:0000313" key="3">
    <source>
        <dbReference type="Proteomes" id="UP000179807"/>
    </source>
</evidence>
<organism evidence="2 3">
    <name type="scientific">Tritrichomonas foetus</name>
    <dbReference type="NCBI Taxonomy" id="1144522"/>
    <lineage>
        <taxon>Eukaryota</taxon>
        <taxon>Metamonada</taxon>
        <taxon>Parabasalia</taxon>
        <taxon>Tritrichomonadida</taxon>
        <taxon>Tritrichomonadidae</taxon>
        <taxon>Tritrichomonas</taxon>
    </lineage>
</organism>
<dbReference type="InterPro" id="IPR004843">
    <property type="entry name" value="Calcineurin-like_PHP"/>
</dbReference>
<accession>A0A1J4KAG3</accession>
<dbReference type="GeneID" id="94837671"/>
<dbReference type="OrthoDB" id="783096at2759"/>
<dbReference type="Pfam" id="PF00149">
    <property type="entry name" value="Metallophos"/>
    <property type="match status" value="1"/>
</dbReference>
<evidence type="ECO:0000259" key="1">
    <source>
        <dbReference type="Pfam" id="PF00149"/>
    </source>
</evidence>
<evidence type="ECO:0000313" key="2">
    <source>
        <dbReference type="EMBL" id="OHT08425.1"/>
    </source>
</evidence>
<gene>
    <name evidence="2" type="ORF">TRFO_23119</name>
</gene>
<feature type="domain" description="Calcineurin-like phosphoesterase" evidence="1">
    <location>
        <begin position="42"/>
        <end position="200"/>
    </location>
</feature>
<dbReference type="SUPFAM" id="SSF56300">
    <property type="entry name" value="Metallo-dependent phosphatases"/>
    <property type="match status" value="1"/>
</dbReference>
<dbReference type="GO" id="GO:0016787">
    <property type="term" value="F:hydrolase activity"/>
    <property type="evidence" value="ECO:0007669"/>
    <property type="project" value="InterPro"/>
</dbReference>